<dbReference type="EMBL" id="CP016634">
    <property type="protein sequence ID" value="ANY87694.1"/>
    <property type="molecule type" value="Genomic_DNA"/>
</dbReference>
<name>A0A1B2F6C3_PSEPU</name>
<proteinExistence type="predicted"/>
<dbReference type="AlphaFoldDB" id="A0A1B2F6C3"/>
<protein>
    <submittedName>
        <fullName evidence="1">Uncharacterized protein</fullName>
    </submittedName>
</protein>
<accession>A0A1B2F6C3</accession>
<gene>
    <name evidence="1" type="ORF">IEC33019_2137</name>
</gene>
<organism evidence="1">
    <name type="scientific">Pseudomonas putida</name>
    <name type="common">Arthrobacter siderocapsulatus</name>
    <dbReference type="NCBI Taxonomy" id="303"/>
    <lineage>
        <taxon>Bacteria</taxon>
        <taxon>Pseudomonadati</taxon>
        <taxon>Pseudomonadota</taxon>
        <taxon>Gammaproteobacteria</taxon>
        <taxon>Pseudomonadales</taxon>
        <taxon>Pseudomonadaceae</taxon>
        <taxon>Pseudomonas</taxon>
    </lineage>
</organism>
<sequence>MRDIERTIEIGWQAESAERRAKNRQSSAEMLTERGIQFETKNMGAHLIVSHEGKVADFWPGTGKYIPRGGGRPGRGVFNLLKLLGVKP</sequence>
<dbReference type="RefSeq" id="WP_099593527.1">
    <property type="nucleotide sequence ID" value="NZ_CP016634.1"/>
</dbReference>
<evidence type="ECO:0000313" key="1">
    <source>
        <dbReference type="EMBL" id="ANY87694.1"/>
    </source>
</evidence>
<reference evidence="1" key="1">
    <citation type="submission" date="2016-07" db="EMBL/GenBank/DDBJ databases">
        <title>New class B carbapenemase carried by novel plasmid in Pseudomonas putida enviromental strain in eastern Amazonia.</title>
        <authorList>
            <person name="Souza C.O."/>
            <person name="Lima K.V."/>
            <person name="Brasiliense D.M."/>
            <person name="Perez-Chaparro P.J."/>
            <person name="Mamizuka E.M."/>
            <person name="Lima M.O."/>
            <person name="Lima L.N."/>
            <person name="McCulloch J.A."/>
        </authorList>
    </citation>
    <scope>NUCLEOTIDE SEQUENCE [LARGE SCALE GENOMIC DNA]</scope>
    <source>
        <strain evidence="1">IEC33019</strain>
    </source>
</reference>